<gene>
    <name evidence="2" type="ORF">Tco_1017970</name>
</gene>
<feature type="region of interest" description="Disordered" evidence="1">
    <location>
        <begin position="86"/>
        <end position="105"/>
    </location>
</feature>
<protein>
    <submittedName>
        <fullName evidence="2">Uncharacterized protein</fullName>
    </submittedName>
</protein>
<dbReference type="EMBL" id="BQNB010017719">
    <property type="protein sequence ID" value="GJT66490.1"/>
    <property type="molecule type" value="Genomic_DNA"/>
</dbReference>
<accession>A0ABQ5FT63</accession>
<proteinExistence type="predicted"/>
<reference evidence="2" key="1">
    <citation type="journal article" date="2022" name="Int. J. Mol. Sci.">
        <title>Draft Genome of Tanacetum Coccineum: Genomic Comparison of Closely Related Tanacetum-Family Plants.</title>
        <authorList>
            <person name="Yamashiro T."/>
            <person name="Shiraishi A."/>
            <person name="Nakayama K."/>
            <person name="Satake H."/>
        </authorList>
    </citation>
    <scope>NUCLEOTIDE SEQUENCE</scope>
</reference>
<comment type="caution">
    <text evidence="2">The sequence shown here is derived from an EMBL/GenBank/DDBJ whole genome shotgun (WGS) entry which is preliminary data.</text>
</comment>
<reference evidence="2" key="2">
    <citation type="submission" date="2022-01" db="EMBL/GenBank/DDBJ databases">
        <authorList>
            <person name="Yamashiro T."/>
            <person name="Shiraishi A."/>
            <person name="Satake H."/>
            <person name="Nakayama K."/>
        </authorList>
    </citation>
    <scope>NUCLEOTIDE SEQUENCE</scope>
</reference>
<dbReference type="Proteomes" id="UP001151760">
    <property type="component" value="Unassembled WGS sequence"/>
</dbReference>
<evidence type="ECO:0000313" key="2">
    <source>
        <dbReference type="EMBL" id="GJT66490.1"/>
    </source>
</evidence>
<name>A0ABQ5FT63_9ASTR</name>
<evidence type="ECO:0000256" key="1">
    <source>
        <dbReference type="SAM" id="MobiDB-lite"/>
    </source>
</evidence>
<sequence>MIRSWHDERKRKSIEKEESWMKTLIIFLAKSSEDVSDEPIIIEDVMEGYLVRRIYMDQGASVEEIVTLVTRTVIISECRRLNKKQMIEKEAQQSPPLTKEEPREVGLTEEILVNPAYPE</sequence>
<keyword evidence="3" id="KW-1185">Reference proteome</keyword>
<evidence type="ECO:0000313" key="3">
    <source>
        <dbReference type="Proteomes" id="UP001151760"/>
    </source>
</evidence>
<organism evidence="2 3">
    <name type="scientific">Tanacetum coccineum</name>
    <dbReference type="NCBI Taxonomy" id="301880"/>
    <lineage>
        <taxon>Eukaryota</taxon>
        <taxon>Viridiplantae</taxon>
        <taxon>Streptophyta</taxon>
        <taxon>Embryophyta</taxon>
        <taxon>Tracheophyta</taxon>
        <taxon>Spermatophyta</taxon>
        <taxon>Magnoliopsida</taxon>
        <taxon>eudicotyledons</taxon>
        <taxon>Gunneridae</taxon>
        <taxon>Pentapetalae</taxon>
        <taxon>asterids</taxon>
        <taxon>campanulids</taxon>
        <taxon>Asterales</taxon>
        <taxon>Asteraceae</taxon>
        <taxon>Asteroideae</taxon>
        <taxon>Anthemideae</taxon>
        <taxon>Anthemidinae</taxon>
        <taxon>Tanacetum</taxon>
    </lineage>
</organism>